<comment type="subcellular location">
    <subcellularLocation>
        <location evidence="1">Cell membrane</location>
        <topology evidence="1">Multi-pass membrane protein</topology>
    </subcellularLocation>
</comment>
<protein>
    <submittedName>
        <fullName evidence="9">AI-2E family transporter</fullName>
    </submittedName>
</protein>
<dbReference type="RefSeq" id="WP_241551192.1">
    <property type="nucleotide sequence ID" value="NZ_JANCNS010000002.1"/>
</dbReference>
<dbReference type="PANTHER" id="PTHR21716">
    <property type="entry name" value="TRANSMEMBRANE PROTEIN"/>
    <property type="match status" value="1"/>
</dbReference>
<keyword evidence="7 8" id="KW-0472">Membrane</keyword>
<evidence type="ECO:0000256" key="5">
    <source>
        <dbReference type="ARBA" id="ARBA00022692"/>
    </source>
</evidence>
<comment type="similarity">
    <text evidence="2">Belongs to the autoinducer-2 exporter (AI-2E) (TC 2.A.86) family.</text>
</comment>
<organism evidence="9 10">
    <name type="scientific">Christiangramia oceanisediminis</name>
    <dbReference type="NCBI Taxonomy" id="2920386"/>
    <lineage>
        <taxon>Bacteria</taxon>
        <taxon>Pseudomonadati</taxon>
        <taxon>Bacteroidota</taxon>
        <taxon>Flavobacteriia</taxon>
        <taxon>Flavobacteriales</taxon>
        <taxon>Flavobacteriaceae</taxon>
        <taxon>Christiangramia</taxon>
    </lineage>
</organism>
<keyword evidence="10" id="KW-1185">Reference proteome</keyword>
<feature type="transmembrane region" description="Helical" evidence="8">
    <location>
        <begin position="198"/>
        <end position="216"/>
    </location>
</feature>
<dbReference type="EMBL" id="JANCNS010000002">
    <property type="protein sequence ID" value="MCP9200403.1"/>
    <property type="molecule type" value="Genomic_DNA"/>
</dbReference>
<keyword evidence="3" id="KW-0813">Transport</keyword>
<proteinExistence type="inferred from homology"/>
<evidence type="ECO:0000256" key="7">
    <source>
        <dbReference type="ARBA" id="ARBA00023136"/>
    </source>
</evidence>
<evidence type="ECO:0000256" key="6">
    <source>
        <dbReference type="ARBA" id="ARBA00022989"/>
    </source>
</evidence>
<feature type="transmembrane region" description="Helical" evidence="8">
    <location>
        <begin position="59"/>
        <end position="83"/>
    </location>
</feature>
<sequence length="353" mass="39256">MASRRKLLFTTVIIVGTYFLFLGLFEARSFLAPLVTAITLSLLILPITQKLEKRMNRSVACLLSSLLLFLISIGVLALVSFQIRNFADDWPKIKETMKPKIEQVKQFALKHSPLSQEDIDKAEKSSNPSGSSIAQRMASFMSKLSSFVANYLLTFVYIFFLLNYRHVFRNFLIRIFPDERRDKAKDIMVKSSKVVSEYLVGKLILMGLLAILYSIGLGLSGVSNFIIVSLIAALLTLIPYIGNIIGFTMAVAFGFLTSGETSVLIGIALTFTITQFVESYVLQPYVVGDRVDVHPFFVILAVILGNMLWGIIGMVLAIPIMGIITVICLQISELEIIGKLLSKNGFKNSTEDN</sequence>
<dbReference type="Proteomes" id="UP001155280">
    <property type="component" value="Unassembled WGS sequence"/>
</dbReference>
<gene>
    <name evidence="9" type="ORF">MKO06_10810</name>
</gene>
<dbReference type="Pfam" id="PF01594">
    <property type="entry name" value="AI-2E_transport"/>
    <property type="match status" value="1"/>
</dbReference>
<comment type="caution">
    <text evidence="9">The sequence shown here is derived from an EMBL/GenBank/DDBJ whole genome shotgun (WGS) entry which is preliminary data.</text>
</comment>
<accession>A0A9X2KY22</accession>
<evidence type="ECO:0000256" key="1">
    <source>
        <dbReference type="ARBA" id="ARBA00004651"/>
    </source>
</evidence>
<dbReference type="PANTHER" id="PTHR21716:SF53">
    <property type="entry name" value="PERMEASE PERM-RELATED"/>
    <property type="match status" value="1"/>
</dbReference>
<feature type="transmembrane region" description="Helical" evidence="8">
    <location>
        <begin position="222"/>
        <end position="241"/>
    </location>
</feature>
<dbReference type="AlphaFoldDB" id="A0A9X2KY22"/>
<evidence type="ECO:0000256" key="2">
    <source>
        <dbReference type="ARBA" id="ARBA00009773"/>
    </source>
</evidence>
<keyword evidence="5 8" id="KW-0812">Transmembrane</keyword>
<evidence type="ECO:0000313" key="9">
    <source>
        <dbReference type="EMBL" id="MCP9200403.1"/>
    </source>
</evidence>
<feature type="transmembrane region" description="Helical" evidence="8">
    <location>
        <begin position="296"/>
        <end position="329"/>
    </location>
</feature>
<feature type="transmembrane region" description="Helical" evidence="8">
    <location>
        <begin position="30"/>
        <end position="47"/>
    </location>
</feature>
<evidence type="ECO:0000256" key="4">
    <source>
        <dbReference type="ARBA" id="ARBA00022475"/>
    </source>
</evidence>
<feature type="transmembrane region" description="Helical" evidence="8">
    <location>
        <begin position="253"/>
        <end position="276"/>
    </location>
</feature>
<dbReference type="InterPro" id="IPR002549">
    <property type="entry name" value="AI-2E-like"/>
</dbReference>
<name>A0A9X2KY22_9FLAO</name>
<evidence type="ECO:0000256" key="3">
    <source>
        <dbReference type="ARBA" id="ARBA00022448"/>
    </source>
</evidence>
<keyword evidence="4" id="KW-1003">Cell membrane</keyword>
<evidence type="ECO:0000256" key="8">
    <source>
        <dbReference type="SAM" id="Phobius"/>
    </source>
</evidence>
<keyword evidence="6 8" id="KW-1133">Transmembrane helix</keyword>
<evidence type="ECO:0000313" key="10">
    <source>
        <dbReference type="Proteomes" id="UP001155280"/>
    </source>
</evidence>
<reference evidence="9" key="1">
    <citation type="submission" date="2022-07" db="EMBL/GenBank/DDBJ databases">
        <title>Gramela sediminis sp. nov., isolated from deep-sea sediment of the Indian Ocean.</title>
        <authorList>
            <person name="Shi H."/>
        </authorList>
    </citation>
    <scope>NUCLEOTIDE SEQUENCE</scope>
    <source>
        <strain evidence="9">GC03-9</strain>
    </source>
</reference>
<dbReference type="GO" id="GO:0005886">
    <property type="term" value="C:plasma membrane"/>
    <property type="evidence" value="ECO:0007669"/>
    <property type="project" value="UniProtKB-SubCell"/>
</dbReference>
<feature type="transmembrane region" description="Helical" evidence="8">
    <location>
        <begin position="144"/>
        <end position="164"/>
    </location>
</feature>
<feature type="transmembrane region" description="Helical" evidence="8">
    <location>
        <begin position="7"/>
        <end position="24"/>
    </location>
</feature>